<evidence type="ECO:0000313" key="3">
    <source>
        <dbReference type="Proteomes" id="UP000253273"/>
    </source>
</evidence>
<dbReference type="AlphaFoldDB" id="A0A345DYL1"/>
<keyword evidence="3" id="KW-1185">Reference proteome</keyword>
<organism evidence="2 3">
    <name type="scientific">Haloplanus rubicundus</name>
    <dbReference type="NCBI Taxonomy" id="1547898"/>
    <lineage>
        <taxon>Archaea</taxon>
        <taxon>Methanobacteriati</taxon>
        <taxon>Methanobacteriota</taxon>
        <taxon>Stenosarchaea group</taxon>
        <taxon>Halobacteria</taxon>
        <taxon>Halobacteriales</taxon>
        <taxon>Haloferacaceae</taxon>
        <taxon>Haloplanus</taxon>
    </lineage>
</organism>
<evidence type="ECO:0000256" key="1">
    <source>
        <dbReference type="SAM" id="MobiDB-lite"/>
    </source>
</evidence>
<gene>
    <name evidence="2" type="ORF">DU500_00545</name>
</gene>
<dbReference type="EMBL" id="CP031150">
    <property type="protein sequence ID" value="AXG05033.1"/>
    <property type="molecule type" value="Genomic_DNA"/>
</dbReference>
<reference evidence="2 3" key="1">
    <citation type="submission" date="2018-07" db="EMBL/GenBank/DDBJ databases">
        <title>Genome sequences of Haloplanus sp. CBA1113.</title>
        <authorList>
            <person name="Kim Y.B."/>
            <person name="Roh S.W."/>
        </authorList>
    </citation>
    <scope>NUCLEOTIDE SEQUENCE [LARGE SCALE GENOMIC DNA]</scope>
    <source>
        <strain evidence="2 3">CBA1113</strain>
    </source>
</reference>
<name>A0A345DYL1_9EURY</name>
<accession>A0A345DYL1</accession>
<proteinExistence type="predicted"/>
<dbReference type="Proteomes" id="UP000253273">
    <property type="component" value="Chromosome"/>
</dbReference>
<evidence type="ECO:0000313" key="2">
    <source>
        <dbReference type="EMBL" id="AXG05033.1"/>
    </source>
</evidence>
<feature type="region of interest" description="Disordered" evidence="1">
    <location>
        <begin position="1"/>
        <end position="38"/>
    </location>
</feature>
<protein>
    <submittedName>
        <fullName evidence="2">Uncharacterized protein</fullName>
    </submittedName>
</protein>
<sequence length="125" mass="13561">MTRGPHFVRASELYDPATRTKVGHPATGPTDSNGSVSVAVPNSEHVEHCCNDCSVRIVERDPSRTDLCPVCRTGSDPSNYPPISEVRGDLTGRGGRTAGTDERCVFVRGTHVPPRTRIVRQPLII</sequence>
<dbReference type="KEGG" id="haj:DU500_00545"/>